<keyword evidence="3" id="KW-0378">Hydrolase</keyword>
<feature type="signal peptide" evidence="6">
    <location>
        <begin position="1"/>
        <end position="21"/>
    </location>
</feature>
<organism evidence="7 8">
    <name type="scientific">Dongia rigui</name>
    <dbReference type="NCBI Taxonomy" id="940149"/>
    <lineage>
        <taxon>Bacteria</taxon>
        <taxon>Pseudomonadati</taxon>
        <taxon>Pseudomonadota</taxon>
        <taxon>Alphaproteobacteria</taxon>
        <taxon>Rhodospirillales</taxon>
        <taxon>Dongiaceae</taxon>
        <taxon>Dongia</taxon>
    </lineage>
</organism>
<keyword evidence="6" id="KW-0732">Signal</keyword>
<dbReference type="Proteomes" id="UP001271769">
    <property type="component" value="Unassembled WGS sequence"/>
</dbReference>
<dbReference type="RefSeq" id="WP_320501937.1">
    <property type="nucleotide sequence ID" value="NZ_JAXCLX010000003.1"/>
</dbReference>
<accession>A0ABU5E1V7</accession>
<evidence type="ECO:0000256" key="2">
    <source>
        <dbReference type="ARBA" id="ARBA00022723"/>
    </source>
</evidence>
<sequence length="264" mass="28020">MTFARNAVLLLLLSAALPASAQSAAPVELEQLTSPEVAALQQHGWDTIIIPTGGTEQNGPQLTLGKHNIIMRYTAGEIAKRLGHTLVAPILAYVPEGNIDPPEGHMQSPGTISLPEPVFAAVVEAAARSFIATGFKTVLLIGDSGPNQAPQEAVAAKLGAEFATAGIHVIAVTDYYAANGQVDWLRAAGQTEADIGVHAGIRETSELLAIDPSAVRRELLTAATTWPEMAGRPDHAKAEWGRRLLDLKIEAALRQIRRLRGQSE</sequence>
<dbReference type="Pfam" id="PF02633">
    <property type="entry name" value="Creatininase"/>
    <property type="match status" value="1"/>
</dbReference>
<evidence type="ECO:0000256" key="5">
    <source>
        <dbReference type="ARBA" id="ARBA00024029"/>
    </source>
</evidence>
<protein>
    <submittedName>
        <fullName evidence="7">Creatininase family protein</fullName>
    </submittedName>
</protein>
<name>A0ABU5E1V7_9PROT</name>
<evidence type="ECO:0000256" key="4">
    <source>
        <dbReference type="ARBA" id="ARBA00022833"/>
    </source>
</evidence>
<dbReference type="Gene3D" id="3.40.50.10310">
    <property type="entry name" value="Creatininase"/>
    <property type="match status" value="1"/>
</dbReference>
<comment type="cofactor">
    <cofactor evidence="1">
        <name>Zn(2+)</name>
        <dbReference type="ChEBI" id="CHEBI:29105"/>
    </cofactor>
</comment>
<evidence type="ECO:0000256" key="3">
    <source>
        <dbReference type="ARBA" id="ARBA00022801"/>
    </source>
</evidence>
<reference evidence="7 8" key="1">
    <citation type="journal article" date="2013" name="Antonie Van Leeuwenhoek">
        <title>Dongia rigui sp. nov., isolated from freshwater of a large wetland in Korea.</title>
        <authorList>
            <person name="Baik K.S."/>
            <person name="Hwang Y.M."/>
            <person name="Choi J.S."/>
            <person name="Kwon J."/>
            <person name="Seong C.N."/>
        </authorList>
    </citation>
    <scope>NUCLEOTIDE SEQUENCE [LARGE SCALE GENOMIC DNA]</scope>
    <source>
        <strain evidence="7 8">04SU4-P</strain>
    </source>
</reference>
<keyword evidence="2" id="KW-0479">Metal-binding</keyword>
<dbReference type="EMBL" id="JAXCLX010000003">
    <property type="protein sequence ID" value="MDY0873463.1"/>
    <property type="molecule type" value="Genomic_DNA"/>
</dbReference>
<dbReference type="PANTHER" id="PTHR35005:SF1">
    <property type="entry name" value="2-AMINO-5-FORMYLAMINO-6-RIBOSYLAMINOPYRIMIDIN-4(3H)-ONE 5'-MONOPHOSPHATE DEFORMYLASE"/>
    <property type="match status" value="1"/>
</dbReference>
<dbReference type="InterPro" id="IPR024087">
    <property type="entry name" value="Creatininase-like_sf"/>
</dbReference>
<keyword evidence="8" id="KW-1185">Reference proteome</keyword>
<comment type="similarity">
    <text evidence="5">Belongs to the creatininase superfamily.</text>
</comment>
<keyword evidence="4" id="KW-0862">Zinc</keyword>
<gene>
    <name evidence="7" type="ORF">SMD31_16100</name>
</gene>
<evidence type="ECO:0000256" key="1">
    <source>
        <dbReference type="ARBA" id="ARBA00001947"/>
    </source>
</evidence>
<evidence type="ECO:0000313" key="8">
    <source>
        <dbReference type="Proteomes" id="UP001271769"/>
    </source>
</evidence>
<comment type="caution">
    <text evidence="7">The sequence shown here is derived from an EMBL/GenBank/DDBJ whole genome shotgun (WGS) entry which is preliminary data.</text>
</comment>
<dbReference type="InterPro" id="IPR003785">
    <property type="entry name" value="Creatininase/forma_Hydrolase"/>
</dbReference>
<dbReference type="PANTHER" id="PTHR35005">
    <property type="entry name" value="3-DEHYDRO-SCYLLO-INOSOSE HYDROLASE"/>
    <property type="match status" value="1"/>
</dbReference>
<dbReference type="SUPFAM" id="SSF102215">
    <property type="entry name" value="Creatininase"/>
    <property type="match status" value="1"/>
</dbReference>
<proteinExistence type="inferred from homology"/>
<evidence type="ECO:0000313" key="7">
    <source>
        <dbReference type="EMBL" id="MDY0873463.1"/>
    </source>
</evidence>
<evidence type="ECO:0000256" key="6">
    <source>
        <dbReference type="SAM" id="SignalP"/>
    </source>
</evidence>
<feature type="chain" id="PRO_5046275458" evidence="6">
    <location>
        <begin position="22"/>
        <end position="264"/>
    </location>
</feature>